<evidence type="ECO:0000313" key="3">
    <source>
        <dbReference type="Proteomes" id="UP000502677"/>
    </source>
</evidence>
<dbReference type="SUPFAM" id="SSF52317">
    <property type="entry name" value="Class I glutamine amidotransferase-like"/>
    <property type="match status" value="1"/>
</dbReference>
<protein>
    <submittedName>
        <fullName evidence="2">Thiamine biosynthesis protein ThiJ</fullName>
    </submittedName>
</protein>
<organism evidence="2 3">
    <name type="scientific">Leucobacter viscericola</name>
    <dbReference type="NCBI Taxonomy" id="2714935"/>
    <lineage>
        <taxon>Bacteria</taxon>
        <taxon>Bacillati</taxon>
        <taxon>Actinomycetota</taxon>
        <taxon>Actinomycetes</taxon>
        <taxon>Micrococcales</taxon>
        <taxon>Microbacteriaceae</taxon>
        <taxon>Leucobacter</taxon>
    </lineage>
</organism>
<evidence type="ECO:0000313" key="2">
    <source>
        <dbReference type="EMBL" id="QIK62583.1"/>
    </source>
</evidence>
<gene>
    <name evidence="2" type="ORF">G7068_04670</name>
</gene>
<name>A0A6G7XDF8_9MICO</name>
<dbReference type="InterPro" id="IPR002818">
    <property type="entry name" value="DJ-1/PfpI"/>
</dbReference>
<feature type="domain" description="DJ-1/PfpI" evidence="1">
    <location>
        <begin position="5"/>
        <end position="187"/>
    </location>
</feature>
<dbReference type="EMBL" id="CP049863">
    <property type="protein sequence ID" value="QIK62583.1"/>
    <property type="molecule type" value="Genomic_DNA"/>
</dbReference>
<dbReference type="AlphaFoldDB" id="A0A6G7XDF8"/>
<dbReference type="Pfam" id="PF01965">
    <property type="entry name" value="DJ-1_PfpI"/>
    <property type="match status" value="1"/>
</dbReference>
<reference evidence="2 3" key="1">
    <citation type="submission" date="2020-03" db="EMBL/GenBank/DDBJ databases">
        <title>Leucobacter sp. nov., isolated from beetles.</title>
        <authorList>
            <person name="Hyun D.-W."/>
            <person name="Bae J.-W."/>
        </authorList>
    </citation>
    <scope>NUCLEOTIDE SEQUENCE [LARGE SCALE GENOMIC DNA]</scope>
    <source>
        <strain evidence="2 3">HDW9C</strain>
    </source>
</reference>
<keyword evidence="3" id="KW-1185">Reference proteome</keyword>
<dbReference type="InterPro" id="IPR029062">
    <property type="entry name" value="Class_I_gatase-like"/>
</dbReference>
<dbReference type="Gene3D" id="3.40.50.880">
    <property type="match status" value="1"/>
</dbReference>
<dbReference type="RefSeq" id="WP_166289600.1">
    <property type="nucleotide sequence ID" value="NZ_CP049863.1"/>
</dbReference>
<dbReference type="Proteomes" id="UP000502677">
    <property type="component" value="Chromosome"/>
</dbReference>
<evidence type="ECO:0000259" key="1">
    <source>
        <dbReference type="Pfam" id="PF01965"/>
    </source>
</evidence>
<proteinExistence type="predicted"/>
<accession>A0A6G7XDF8</accession>
<sequence length="225" mass="24373">MQPRTIALYVTETMADWEYAYLTTQIAQAEAAKPGRFNLMLVGDGLDEVRSLGGLPVRPTADLAELLKLVAHTDGDDGVDNTADHPLAALVIPGGNHYDASHDRLLETVSQLVDRSVPVAAICGATFLMARGGFLDDRKHTSNASVYLDMSDYAGGDNYVAAPVVTDRGITTASGIHPVAFTAEVMRLVELYPDNIINAWEQLNLTGEEPYFYELMEATGAWQNA</sequence>
<dbReference type="KEGG" id="lvi:G7068_04670"/>